<evidence type="ECO:0000259" key="1">
    <source>
        <dbReference type="PROSITE" id="PS51352"/>
    </source>
</evidence>
<accession>A0A3N7HNM1</accession>
<dbReference type="InterPro" id="IPR013766">
    <property type="entry name" value="Thioredoxin_domain"/>
</dbReference>
<dbReference type="Gene3D" id="3.40.30.10">
    <property type="entry name" value="Glutaredoxin"/>
    <property type="match status" value="1"/>
</dbReference>
<evidence type="ECO:0000313" key="2">
    <source>
        <dbReference type="EMBL" id="RQP23253.1"/>
    </source>
</evidence>
<reference evidence="2 3" key="2">
    <citation type="submission" date="2018-12" db="EMBL/GenBank/DDBJ databases">
        <title>Rhizobacter gummiphilus sp. nov., a rubber-degrading bacterium isolated from the soil of a botanical garden in Japan.</title>
        <authorList>
            <person name="Shunsuke S.S."/>
        </authorList>
    </citation>
    <scope>NUCLEOTIDE SEQUENCE [LARGE SCALE GENOMIC DNA]</scope>
    <source>
        <strain evidence="2 3">S-16</strain>
    </source>
</reference>
<sequence>MNRRHLLGAGMGVAAVAAGAGVALYRSAPDAPGFWDLSFEQPGGGSLAMASLRGKPLLVNFWATWCPPCIKEMPLLDQFQAARKAAGWQVLGLAVDGPSPVREFLAQRPMGFPIGLAGMEGAELSRTLGNVNGALPFTVVFNGSGKIVARKLGSISDRDLADFAAKA</sequence>
<dbReference type="PANTHER" id="PTHR42852:SF17">
    <property type="entry name" value="THIOREDOXIN-LIKE PROTEIN HI_1115"/>
    <property type="match status" value="1"/>
</dbReference>
<gene>
    <name evidence="2" type="ORF">DZC73_19300</name>
</gene>
<dbReference type="InterPro" id="IPR036249">
    <property type="entry name" value="Thioredoxin-like_sf"/>
</dbReference>
<dbReference type="GO" id="GO:0016491">
    <property type="term" value="F:oxidoreductase activity"/>
    <property type="evidence" value="ECO:0007669"/>
    <property type="project" value="InterPro"/>
</dbReference>
<proteinExistence type="predicted"/>
<dbReference type="PROSITE" id="PS51352">
    <property type="entry name" value="THIOREDOXIN_2"/>
    <property type="match status" value="1"/>
</dbReference>
<dbReference type="SUPFAM" id="SSF52833">
    <property type="entry name" value="Thioredoxin-like"/>
    <property type="match status" value="1"/>
</dbReference>
<reference evidence="2 3" key="1">
    <citation type="submission" date="2018-08" db="EMBL/GenBank/DDBJ databases">
        <authorList>
            <person name="Khan S.A."/>
            <person name="Jeon C.O."/>
            <person name="Chun B.H."/>
            <person name="Jeong S.E."/>
        </authorList>
    </citation>
    <scope>NUCLEOTIDE SEQUENCE [LARGE SCALE GENOMIC DNA]</scope>
    <source>
        <strain evidence="2 3">S-16</strain>
    </source>
</reference>
<organism evidence="2 3">
    <name type="scientific">Piscinibacter terrae</name>
    <dbReference type="NCBI Taxonomy" id="2496871"/>
    <lineage>
        <taxon>Bacteria</taxon>
        <taxon>Pseudomonadati</taxon>
        <taxon>Pseudomonadota</taxon>
        <taxon>Betaproteobacteria</taxon>
        <taxon>Burkholderiales</taxon>
        <taxon>Sphaerotilaceae</taxon>
        <taxon>Piscinibacter</taxon>
    </lineage>
</organism>
<protein>
    <submittedName>
        <fullName evidence="2">TlpA family protein disulfide reductase</fullName>
    </submittedName>
</protein>
<dbReference type="RefSeq" id="WP_124542001.1">
    <property type="nucleotide sequence ID" value="NZ_QUSW01000005.1"/>
</dbReference>
<name>A0A3N7HNM1_9BURK</name>
<dbReference type="CDD" id="cd02966">
    <property type="entry name" value="TlpA_like_family"/>
    <property type="match status" value="1"/>
</dbReference>
<feature type="domain" description="Thioredoxin" evidence="1">
    <location>
        <begin position="22"/>
        <end position="167"/>
    </location>
</feature>
<dbReference type="Proteomes" id="UP000267464">
    <property type="component" value="Unassembled WGS sequence"/>
</dbReference>
<dbReference type="InterPro" id="IPR050553">
    <property type="entry name" value="Thioredoxin_ResA/DsbE_sf"/>
</dbReference>
<keyword evidence="3" id="KW-1185">Reference proteome</keyword>
<dbReference type="PANTHER" id="PTHR42852">
    <property type="entry name" value="THIOL:DISULFIDE INTERCHANGE PROTEIN DSBE"/>
    <property type="match status" value="1"/>
</dbReference>
<dbReference type="AlphaFoldDB" id="A0A3N7HNM1"/>
<dbReference type="OrthoDB" id="9811352at2"/>
<comment type="caution">
    <text evidence="2">The sequence shown here is derived from an EMBL/GenBank/DDBJ whole genome shotgun (WGS) entry which is preliminary data.</text>
</comment>
<dbReference type="Pfam" id="PF08534">
    <property type="entry name" value="Redoxin"/>
    <property type="match status" value="1"/>
</dbReference>
<dbReference type="EMBL" id="QUSW01000005">
    <property type="protein sequence ID" value="RQP23253.1"/>
    <property type="molecule type" value="Genomic_DNA"/>
</dbReference>
<evidence type="ECO:0000313" key="3">
    <source>
        <dbReference type="Proteomes" id="UP000267464"/>
    </source>
</evidence>
<dbReference type="InterPro" id="IPR013740">
    <property type="entry name" value="Redoxin"/>
</dbReference>